<proteinExistence type="predicted"/>
<keyword evidence="1" id="KW-1133">Transmembrane helix</keyword>
<evidence type="ECO:0000313" key="3">
    <source>
        <dbReference type="Proteomes" id="UP000076532"/>
    </source>
</evidence>
<keyword evidence="1" id="KW-0812">Transmembrane</keyword>
<dbReference type="EMBL" id="KV417483">
    <property type="protein sequence ID" value="KZP33130.1"/>
    <property type="molecule type" value="Genomic_DNA"/>
</dbReference>
<dbReference type="CDD" id="cd06222">
    <property type="entry name" value="RNase_H_like"/>
    <property type="match status" value="1"/>
</dbReference>
<protein>
    <submittedName>
        <fullName evidence="2">Uncharacterized protein</fullName>
    </submittedName>
</protein>
<dbReference type="PANTHER" id="PTHR33050">
    <property type="entry name" value="REVERSE TRANSCRIPTASE DOMAIN-CONTAINING PROTEIN"/>
    <property type="match status" value="1"/>
</dbReference>
<dbReference type="AlphaFoldDB" id="A0A166VWF1"/>
<dbReference type="InterPro" id="IPR043502">
    <property type="entry name" value="DNA/RNA_pol_sf"/>
</dbReference>
<evidence type="ECO:0000313" key="2">
    <source>
        <dbReference type="EMBL" id="KZP33130.1"/>
    </source>
</evidence>
<dbReference type="PANTHER" id="PTHR33050:SF7">
    <property type="entry name" value="RIBONUCLEASE H"/>
    <property type="match status" value="1"/>
</dbReference>
<accession>A0A166VWF1</accession>
<organism evidence="2 3">
    <name type="scientific">Athelia psychrophila</name>
    <dbReference type="NCBI Taxonomy" id="1759441"/>
    <lineage>
        <taxon>Eukaryota</taxon>
        <taxon>Fungi</taxon>
        <taxon>Dikarya</taxon>
        <taxon>Basidiomycota</taxon>
        <taxon>Agaricomycotina</taxon>
        <taxon>Agaricomycetes</taxon>
        <taxon>Agaricomycetidae</taxon>
        <taxon>Atheliales</taxon>
        <taxon>Atheliaceae</taxon>
        <taxon>Athelia</taxon>
    </lineage>
</organism>
<dbReference type="STRING" id="436010.A0A166VWF1"/>
<gene>
    <name evidence="2" type="ORF">FIBSPDRAFT_906963</name>
</gene>
<name>A0A166VWF1_9AGAM</name>
<evidence type="ECO:0000256" key="1">
    <source>
        <dbReference type="SAM" id="Phobius"/>
    </source>
</evidence>
<reference evidence="2 3" key="1">
    <citation type="journal article" date="2016" name="Mol. Biol. Evol.">
        <title>Comparative Genomics of Early-Diverging Mushroom-Forming Fungi Provides Insights into the Origins of Lignocellulose Decay Capabilities.</title>
        <authorList>
            <person name="Nagy L.G."/>
            <person name="Riley R."/>
            <person name="Tritt A."/>
            <person name="Adam C."/>
            <person name="Daum C."/>
            <person name="Floudas D."/>
            <person name="Sun H."/>
            <person name="Yadav J.S."/>
            <person name="Pangilinan J."/>
            <person name="Larsson K.H."/>
            <person name="Matsuura K."/>
            <person name="Barry K."/>
            <person name="Labutti K."/>
            <person name="Kuo R."/>
            <person name="Ohm R.A."/>
            <person name="Bhattacharya S.S."/>
            <person name="Shirouzu T."/>
            <person name="Yoshinaga Y."/>
            <person name="Martin F.M."/>
            <person name="Grigoriev I.V."/>
            <person name="Hibbett D.S."/>
        </authorList>
    </citation>
    <scope>NUCLEOTIDE SEQUENCE [LARGE SCALE GENOMIC DNA]</scope>
    <source>
        <strain evidence="2 3">CBS 109695</strain>
    </source>
</reference>
<dbReference type="InterPro" id="IPR044730">
    <property type="entry name" value="RNase_H-like_dom_plant"/>
</dbReference>
<feature type="transmembrane region" description="Helical" evidence="1">
    <location>
        <begin position="6"/>
        <end position="25"/>
    </location>
</feature>
<dbReference type="InterPro" id="IPR052055">
    <property type="entry name" value="Hepadnavirus_pol/RT"/>
</dbReference>
<dbReference type="Gene3D" id="3.30.420.10">
    <property type="entry name" value="Ribonuclease H-like superfamily/Ribonuclease H"/>
    <property type="match status" value="1"/>
</dbReference>
<dbReference type="Proteomes" id="UP000076532">
    <property type="component" value="Unassembled WGS sequence"/>
</dbReference>
<dbReference type="GO" id="GO:0003676">
    <property type="term" value="F:nucleic acid binding"/>
    <property type="evidence" value="ECO:0007669"/>
    <property type="project" value="InterPro"/>
</dbReference>
<sequence>MADLTGLWGTFFGLVIWAAIFVRFIEDLLAYVDDSFRVDLEENMTYYAPYSKLLPTKQAKLLVLWDVIGIPHSEKKQVYGPKITLIGFEVDSYAMTVTTSCLDLITSIQIFAQPGQRCSLRDFQRLAGWMNWALNVYPRLKPGLSVMYSKMSKKTEAFRLIWVSVSLCRELHWFANHLRMSDGIFILDSSEWDVASSDCIMYCDTCPMGITFWSLQYLCGFQHLVISGSDYDIWYLEALAIVSALHWILTVLPYMPKRIVIYTDNTNTVDIFNSLRTDPNHNPLLLTAIDLLISHGVELRVMHVPGEANTVADTLLCFNNASALAYVPGLQVNQFIPP</sequence>
<keyword evidence="3" id="KW-1185">Reference proteome</keyword>
<keyword evidence="1" id="KW-0472">Membrane</keyword>
<dbReference type="InterPro" id="IPR036397">
    <property type="entry name" value="RNaseH_sf"/>
</dbReference>
<dbReference type="SUPFAM" id="SSF56672">
    <property type="entry name" value="DNA/RNA polymerases"/>
    <property type="match status" value="1"/>
</dbReference>
<dbReference type="OrthoDB" id="198652at2759"/>